<dbReference type="PANTHER" id="PTHR48086">
    <property type="entry name" value="SODIUM/PROLINE SYMPORTER-RELATED"/>
    <property type="match status" value="1"/>
</dbReference>
<comment type="subcellular location">
    <subcellularLocation>
        <location evidence="1">Membrane</location>
        <topology evidence="1">Multi-pass membrane protein</topology>
    </subcellularLocation>
</comment>
<protein>
    <submittedName>
        <fullName evidence="9">Sodium:solute symporter family protein</fullName>
    </submittedName>
</protein>
<comment type="similarity">
    <text evidence="2 7">Belongs to the sodium:solute symporter (SSF) (TC 2.A.21) family.</text>
</comment>
<evidence type="ECO:0000313" key="10">
    <source>
        <dbReference type="Proteomes" id="UP000008220"/>
    </source>
</evidence>
<feature type="transmembrane region" description="Helical" evidence="8">
    <location>
        <begin position="239"/>
        <end position="258"/>
    </location>
</feature>
<feature type="transmembrane region" description="Helical" evidence="8">
    <location>
        <begin position="48"/>
        <end position="68"/>
    </location>
</feature>
<dbReference type="InterPro" id="IPR050277">
    <property type="entry name" value="Sodium:Solute_Symporter"/>
</dbReference>
<dbReference type="RefSeq" id="WP_011722782.1">
    <property type="nucleotide sequence ID" value="NC_008593.1"/>
</dbReference>
<keyword evidence="3" id="KW-0813">Transport</keyword>
<feature type="transmembrane region" description="Helical" evidence="8">
    <location>
        <begin position="428"/>
        <end position="448"/>
    </location>
</feature>
<evidence type="ECO:0000256" key="6">
    <source>
        <dbReference type="ARBA" id="ARBA00023136"/>
    </source>
</evidence>
<dbReference type="STRING" id="386415.NT01CX_0299"/>
<feature type="transmembrane region" description="Helical" evidence="8">
    <location>
        <begin position="191"/>
        <end position="219"/>
    </location>
</feature>
<keyword evidence="5 8" id="KW-1133">Transmembrane helix</keyword>
<reference evidence="9 10" key="1">
    <citation type="journal article" date="2006" name="Nat. Biotechnol.">
        <title>The genome and transcriptomes of the anti-tumor agent Clostridium novyi-NT.</title>
        <authorList>
            <person name="Bettegowda C."/>
            <person name="Huang X."/>
            <person name="Lin J."/>
            <person name="Cheong I."/>
            <person name="Kohli M."/>
            <person name="Szabo S.A."/>
            <person name="Zhang X."/>
            <person name="Diaz L.A. Jr."/>
            <person name="Velculescu V.E."/>
            <person name="Parmigiani G."/>
            <person name="Kinzler K.W."/>
            <person name="Vogelstein B."/>
            <person name="Zhou S."/>
        </authorList>
    </citation>
    <scope>NUCLEOTIDE SEQUENCE [LARGE SCALE GENOMIC DNA]</scope>
    <source>
        <strain evidence="9 10">NT</strain>
    </source>
</reference>
<evidence type="ECO:0000256" key="5">
    <source>
        <dbReference type="ARBA" id="ARBA00022989"/>
    </source>
</evidence>
<dbReference type="PANTHER" id="PTHR48086:SF7">
    <property type="entry name" value="SODIUM-SOLUTE SYMPORTER-RELATED"/>
    <property type="match status" value="1"/>
</dbReference>
<name>A0Q2E5_CLONN</name>
<feature type="transmembrane region" description="Helical" evidence="8">
    <location>
        <begin position="397"/>
        <end position="421"/>
    </location>
</feature>
<proteinExistence type="inferred from homology"/>
<evidence type="ECO:0000256" key="8">
    <source>
        <dbReference type="SAM" id="Phobius"/>
    </source>
</evidence>
<keyword evidence="4 8" id="KW-0812">Transmembrane</keyword>
<dbReference type="Proteomes" id="UP000008220">
    <property type="component" value="Chromosome"/>
</dbReference>
<dbReference type="InterPro" id="IPR038377">
    <property type="entry name" value="Na/Glc_symporter_sf"/>
</dbReference>
<feature type="transmembrane region" description="Helical" evidence="8">
    <location>
        <begin position="460"/>
        <end position="483"/>
    </location>
</feature>
<feature type="transmembrane region" description="Helical" evidence="8">
    <location>
        <begin position="319"/>
        <end position="335"/>
    </location>
</feature>
<feature type="transmembrane region" description="Helical" evidence="8">
    <location>
        <begin position="6"/>
        <end position="28"/>
    </location>
</feature>
<evidence type="ECO:0000256" key="3">
    <source>
        <dbReference type="ARBA" id="ARBA00022448"/>
    </source>
</evidence>
<sequence length="501" mass="54038">MATNFLWKIDGTIVGGYILITLIVGLLIRKYVNNVDDYLLAGREVDLYAGMASLAATEFGIITCMSASQLGVKYGFSGALVGILFATVMVIVGKTGFCINPLRNAGVVTIPEFFEKKFGSRVRWASGVVIVLGGLLNMGVFLRTGGEFLVYTVGLNPKYLEITMTILLLVVAVYTVLGGMLSVIVTDYMQFILMSIGLIIVTITIIFKVGWGNIINAAYAHNGAGAFNPFVNEGLGWKYVLYTLLSVSATVLTWQTMVSRVLSAKSTKVAQKMYTRTSFFYVARSIIPVVWGISALVVLSPSELAGNPLHAMPKMLAKVLPTGLIGILLAAMLAADMSTDSSYLLGWASVIYNDILVLIHKNSWEQKKAILVNRVLVAAIGIFLLIYGLWYPLKSDLWVYMTLTATIYSVSVSTLLIAACYWKKANSWGAYAAIICGAICPVAFLVLQQVPATTALAESIGPYISGIAGFVCAWIGMIVGSVLKNKLAPSNPKNTSVKEAI</sequence>
<feature type="transmembrane region" description="Helical" evidence="8">
    <location>
        <begin position="279"/>
        <end position="299"/>
    </location>
</feature>
<dbReference type="KEGG" id="cno:NT01CX_0299"/>
<dbReference type="PATRIC" id="fig|386415.7.peg.1831"/>
<evidence type="ECO:0000256" key="1">
    <source>
        <dbReference type="ARBA" id="ARBA00004141"/>
    </source>
</evidence>
<feature type="transmembrane region" description="Helical" evidence="8">
    <location>
        <begin position="162"/>
        <end position="184"/>
    </location>
</feature>
<accession>A0Q2E5</accession>
<dbReference type="eggNOG" id="COG0591">
    <property type="taxonomic scope" value="Bacteria"/>
</dbReference>
<gene>
    <name evidence="9" type="ordered locus">NT01CX_0299</name>
</gene>
<dbReference type="GO" id="GO:0005886">
    <property type="term" value="C:plasma membrane"/>
    <property type="evidence" value="ECO:0007669"/>
    <property type="project" value="TreeGrafter"/>
</dbReference>
<feature type="transmembrane region" description="Helical" evidence="8">
    <location>
        <begin position="124"/>
        <end position="142"/>
    </location>
</feature>
<feature type="transmembrane region" description="Helical" evidence="8">
    <location>
        <begin position="74"/>
        <end position="93"/>
    </location>
</feature>
<dbReference type="GO" id="GO:0022857">
    <property type="term" value="F:transmembrane transporter activity"/>
    <property type="evidence" value="ECO:0007669"/>
    <property type="project" value="InterPro"/>
</dbReference>
<dbReference type="InterPro" id="IPR001734">
    <property type="entry name" value="Na/solute_symporter"/>
</dbReference>
<dbReference type="EMBL" id="CP000382">
    <property type="protein sequence ID" value="ABK60903.1"/>
    <property type="molecule type" value="Genomic_DNA"/>
</dbReference>
<dbReference type="CDD" id="cd10322">
    <property type="entry name" value="SLC5sbd"/>
    <property type="match status" value="1"/>
</dbReference>
<dbReference type="PROSITE" id="PS50283">
    <property type="entry name" value="NA_SOLUT_SYMP_3"/>
    <property type="match status" value="1"/>
</dbReference>
<dbReference type="HOGENOM" id="CLU_018808_9_2_9"/>
<dbReference type="Pfam" id="PF00474">
    <property type="entry name" value="SSF"/>
    <property type="match status" value="1"/>
</dbReference>
<evidence type="ECO:0000256" key="2">
    <source>
        <dbReference type="ARBA" id="ARBA00006434"/>
    </source>
</evidence>
<keyword evidence="6 8" id="KW-0472">Membrane</keyword>
<organism evidence="9 10">
    <name type="scientific">Clostridium novyi (strain NT)</name>
    <dbReference type="NCBI Taxonomy" id="386415"/>
    <lineage>
        <taxon>Bacteria</taxon>
        <taxon>Bacillati</taxon>
        <taxon>Bacillota</taxon>
        <taxon>Clostridia</taxon>
        <taxon>Eubacteriales</taxon>
        <taxon>Clostridiaceae</taxon>
        <taxon>Clostridium</taxon>
    </lineage>
</organism>
<evidence type="ECO:0000313" key="9">
    <source>
        <dbReference type="EMBL" id="ABK60903.1"/>
    </source>
</evidence>
<keyword evidence="10" id="KW-1185">Reference proteome</keyword>
<evidence type="ECO:0000256" key="4">
    <source>
        <dbReference type="ARBA" id="ARBA00022692"/>
    </source>
</evidence>
<feature type="transmembrane region" description="Helical" evidence="8">
    <location>
        <begin position="371"/>
        <end position="391"/>
    </location>
</feature>
<evidence type="ECO:0000256" key="7">
    <source>
        <dbReference type="RuleBase" id="RU362091"/>
    </source>
</evidence>
<dbReference type="AlphaFoldDB" id="A0Q2E5"/>
<dbReference type="Gene3D" id="1.20.1730.10">
    <property type="entry name" value="Sodium/glucose cotransporter"/>
    <property type="match status" value="1"/>
</dbReference>